<keyword evidence="3" id="KW-1185">Reference proteome</keyword>
<keyword evidence="1" id="KW-0472">Membrane</keyword>
<dbReference type="AlphaFoldDB" id="A0A4Q9H523"/>
<feature type="transmembrane region" description="Helical" evidence="1">
    <location>
        <begin position="12"/>
        <end position="32"/>
    </location>
</feature>
<reference evidence="2 3" key="1">
    <citation type="submission" date="2019-02" db="EMBL/GenBank/DDBJ databases">
        <title>Aquabacterium sp. strain KMB7.</title>
        <authorList>
            <person name="Chen W.-M."/>
        </authorList>
    </citation>
    <scope>NUCLEOTIDE SEQUENCE [LARGE SCALE GENOMIC DNA]</scope>
    <source>
        <strain evidence="2 3">KMB7</strain>
    </source>
</reference>
<evidence type="ECO:0000313" key="3">
    <source>
        <dbReference type="Proteomes" id="UP000292120"/>
    </source>
</evidence>
<sequence length="69" mass="7666">MFGLNEEQIAQLGMTVGIGGFMLYMVFIIVQLARQSKAGKFGTFVLLLVLGFGMLGFVAKQFIAWYLKI</sequence>
<dbReference type="OrthoDB" id="5625617at2"/>
<gene>
    <name evidence="2" type="ORF">EYS42_05865</name>
</gene>
<dbReference type="Pfam" id="PF10981">
    <property type="entry name" value="DUF2788"/>
    <property type="match status" value="1"/>
</dbReference>
<organism evidence="2 3">
    <name type="scientific">Aquabacterium lacunae</name>
    <dbReference type="NCBI Taxonomy" id="2528630"/>
    <lineage>
        <taxon>Bacteria</taxon>
        <taxon>Pseudomonadati</taxon>
        <taxon>Pseudomonadota</taxon>
        <taxon>Betaproteobacteria</taxon>
        <taxon>Burkholderiales</taxon>
        <taxon>Aquabacterium</taxon>
    </lineage>
</organism>
<dbReference type="RefSeq" id="WP_130966911.1">
    <property type="nucleotide sequence ID" value="NZ_SIXI01000002.1"/>
</dbReference>
<comment type="caution">
    <text evidence="2">The sequence shown here is derived from an EMBL/GenBank/DDBJ whole genome shotgun (WGS) entry which is preliminary data.</text>
</comment>
<keyword evidence="1" id="KW-1133">Transmembrane helix</keyword>
<name>A0A4Q9H523_9BURK</name>
<dbReference type="InterPro" id="IPR021249">
    <property type="entry name" value="DUF2788"/>
</dbReference>
<feature type="transmembrane region" description="Helical" evidence="1">
    <location>
        <begin position="44"/>
        <end position="67"/>
    </location>
</feature>
<dbReference type="EMBL" id="SIXI01000002">
    <property type="protein sequence ID" value="TBO32700.1"/>
    <property type="molecule type" value="Genomic_DNA"/>
</dbReference>
<evidence type="ECO:0000256" key="1">
    <source>
        <dbReference type="SAM" id="Phobius"/>
    </source>
</evidence>
<keyword evidence="1" id="KW-0812">Transmembrane</keyword>
<accession>A0A4Q9H523</accession>
<evidence type="ECO:0000313" key="2">
    <source>
        <dbReference type="EMBL" id="TBO32700.1"/>
    </source>
</evidence>
<protein>
    <submittedName>
        <fullName evidence="2">DUF2788 domain-containing protein</fullName>
    </submittedName>
</protein>
<dbReference type="Proteomes" id="UP000292120">
    <property type="component" value="Unassembled WGS sequence"/>
</dbReference>
<proteinExistence type="predicted"/>